<dbReference type="Gene3D" id="2.60.120.480">
    <property type="entry name" value="Ureidoglycolate hydrolase"/>
    <property type="match status" value="1"/>
</dbReference>
<dbReference type="OrthoDB" id="9804602at2"/>
<protein>
    <submittedName>
        <fullName evidence="5">Ureidoglycolate hydrolase</fullName>
    </submittedName>
</protein>
<dbReference type="Pfam" id="PF04115">
    <property type="entry name" value="Ureidogly_lyase"/>
    <property type="match status" value="1"/>
</dbReference>
<dbReference type="GO" id="GO:0000256">
    <property type="term" value="P:allantoin catabolic process"/>
    <property type="evidence" value="ECO:0007669"/>
    <property type="project" value="InterPro"/>
</dbReference>
<comment type="subunit">
    <text evidence="1">Homodimer.</text>
</comment>
<dbReference type="InterPro" id="IPR047233">
    <property type="entry name" value="UAH_cupin"/>
</dbReference>
<dbReference type="SUPFAM" id="SSF51182">
    <property type="entry name" value="RmlC-like cupins"/>
    <property type="match status" value="1"/>
</dbReference>
<dbReference type="EMBL" id="CP025583">
    <property type="protein sequence ID" value="AUM75651.1"/>
    <property type="molecule type" value="Genomic_DNA"/>
</dbReference>
<organism evidence="5 6">
    <name type="scientific">Paracoccus jeotgali</name>
    <dbReference type="NCBI Taxonomy" id="2065379"/>
    <lineage>
        <taxon>Bacteria</taxon>
        <taxon>Pseudomonadati</taxon>
        <taxon>Pseudomonadota</taxon>
        <taxon>Alphaproteobacteria</taxon>
        <taxon>Rhodobacterales</taxon>
        <taxon>Paracoccaceae</taxon>
        <taxon>Paracoccus</taxon>
    </lineage>
</organism>
<keyword evidence="2" id="KW-0659">Purine metabolism</keyword>
<dbReference type="PIRSF" id="PIRSF017306">
    <property type="entry name" value="Ureidogly_hydro"/>
    <property type="match status" value="1"/>
</dbReference>
<evidence type="ECO:0000256" key="1">
    <source>
        <dbReference type="ARBA" id="ARBA00011738"/>
    </source>
</evidence>
<dbReference type="PANTHER" id="PTHR21221:SF1">
    <property type="entry name" value="UREIDOGLYCOLATE LYASE"/>
    <property type="match status" value="1"/>
</dbReference>
<dbReference type="InterPro" id="IPR024060">
    <property type="entry name" value="Ureidoglycolate_lyase_dom_sf"/>
</dbReference>
<dbReference type="GO" id="GO:0006144">
    <property type="term" value="P:purine nucleobase metabolic process"/>
    <property type="evidence" value="ECO:0007669"/>
    <property type="project" value="UniProtKB-KW"/>
</dbReference>
<accession>A0A2K9MJ41</accession>
<dbReference type="AlphaFoldDB" id="A0A2K9MJ41"/>
<keyword evidence="3" id="KW-0456">Lyase</keyword>
<dbReference type="InterPro" id="IPR007247">
    <property type="entry name" value="Ureidogly_lyase"/>
</dbReference>
<dbReference type="InterPro" id="IPR011051">
    <property type="entry name" value="RmlC_Cupin_sf"/>
</dbReference>
<comment type="catalytic activity">
    <reaction evidence="4">
        <text>(S)-ureidoglycolate = urea + glyoxylate</text>
        <dbReference type="Rhea" id="RHEA:11304"/>
        <dbReference type="ChEBI" id="CHEBI:16199"/>
        <dbReference type="ChEBI" id="CHEBI:36655"/>
        <dbReference type="ChEBI" id="CHEBI:57296"/>
        <dbReference type="EC" id="4.3.2.3"/>
    </reaction>
</comment>
<evidence type="ECO:0000313" key="5">
    <source>
        <dbReference type="EMBL" id="AUM75651.1"/>
    </source>
</evidence>
<dbReference type="GO" id="GO:0050385">
    <property type="term" value="F:ureidoglycolate lyase activity"/>
    <property type="evidence" value="ECO:0007669"/>
    <property type="project" value="UniProtKB-EC"/>
</dbReference>
<dbReference type="KEGG" id="paru:CYR75_10200"/>
<dbReference type="PANTHER" id="PTHR21221">
    <property type="entry name" value="UREIDOGLYCOLATE HYDROLASE"/>
    <property type="match status" value="1"/>
</dbReference>
<keyword evidence="6" id="KW-1185">Reference proteome</keyword>
<keyword evidence="5" id="KW-0378">Hydrolase</keyword>
<evidence type="ECO:0000256" key="4">
    <source>
        <dbReference type="ARBA" id="ARBA00047684"/>
    </source>
</evidence>
<evidence type="ECO:0000256" key="2">
    <source>
        <dbReference type="ARBA" id="ARBA00022631"/>
    </source>
</evidence>
<proteinExistence type="predicted"/>
<dbReference type="Proteomes" id="UP000234882">
    <property type="component" value="Chromosome"/>
</dbReference>
<reference evidence="6" key="1">
    <citation type="submission" date="2017-12" db="EMBL/GenBank/DDBJ databases">
        <title>Genomic analysis of Paracoccus sp. CBA4604.</title>
        <authorList>
            <person name="Roh S.W."/>
            <person name="Kim J.Y."/>
            <person name="Kim J.S."/>
        </authorList>
    </citation>
    <scope>NUCLEOTIDE SEQUENCE [LARGE SCALE GENOMIC DNA]</scope>
    <source>
        <strain evidence="6">CBA4604</strain>
    </source>
</reference>
<dbReference type="CDD" id="cd20298">
    <property type="entry name" value="cupin_UAH"/>
    <property type="match status" value="1"/>
</dbReference>
<dbReference type="GO" id="GO:0004848">
    <property type="term" value="F:ureidoglycolate hydrolase activity"/>
    <property type="evidence" value="ECO:0007669"/>
    <property type="project" value="InterPro"/>
</dbReference>
<evidence type="ECO:0000313" key="6">
    <source>
        <dbReference type="Proteomes" id="UP000234882"/>
    </source>
</evidence>
<sequence>MCGRYHNRARLDIIDGQQPSEAGQAGISLFQAKLRALPFRLTMVERHPLGSQAFLPMSESRFLVVVADDRDGVPVNFRAFLTRPGQGVNLGRNVWHGVLCPLDGSGLFAVIDRVGEGVNLEEHWLDQPILIPE</sequence>
<gene>
    <name evidence="5" type="ORF">CYR75_10200</name>
</gene>
<evidence type="ECO:0000256" key="3">
    <source>
        <dbReference type="ARBA" id="ARBA00023239"/>
    </source>
</evidence>
<name>A0A2K9MJ41_9RHOB</name>